<evidence type="ECO:0000256" key="2">
    <source>
        <dbReference type="ARBA" id="ARBA00022516"/>
    </source>
</evidence>
<organism evidence="8 9">
    <name type="scientific">Methylotenera mobilis</name>
    <dbReference type="NCBI Taxonomy" id="359408"/>
    <lineage>
        <taxon>Bacteria</taxon>
        <taxon>Pseudomonadati</taxon>
        <taxon>Pseudomonadota</taxon>
        <taxon>Betaproteobacteria</taxon>
        <taxon>Nitrosomonadales</taxon>
        <taxon>Methylophilaceae</taxon>
        <taxon>Methylotenera</taxon>
    </lineage>
</organism>
<reference evidence="8 9" key="1">
    <citation type="journal article" date="2018" name="Nat. Biotechnol.">
        <title>A standardized bacterial taxonomy based on genome phylogeny substantially revises the tree of life.</title>
        <authorList>
            <person name="Parks D.H."/>
            <person name="Chuvochina M."/>
            <person name="Waite D.W."/>
            <person name="Rinke C."/>
            <person name="Skarshewski A."/>
            <person name="Chaumeil P.A."/>
            <person name="Hugenholtz P."/>
        </authorList>
    </citation>
    <scope>NUCLEOTIDE SEQUENCE [LARGE SCALE GENOMIC DNA]</scope>
    <source>
        <strain evidence="8">UBA9958</strain>
    </source>
</reference>
<evidence type="ECO:0000256" key="5">
    <source>
        <dbReference type="ARBA" id="ARBA00023315"/>
    </source>
</evidence>
<evidence type="ECO:0000256" key="4">
    <source>
        <dbReference type="ARBA" id="ARBA00023098"/>
    </source>
</evidence>
<dbReference type="SMART" id="SM00563">
    <property type="entry name" value="PlsC"/>
    <property type="match status" value="1"/>
</dbReference>
<dbReference type="Pfam" id="PF01553">
    <property type="entry name" value="Acyltransferase"/>
    <property type="match status" value="1"/>
</dbReference>
<dbReference type="AlphaFoldDB" id="A0A351RAM6"/>
<keyword evidence="4" id="KW-0443">Lipid metabolism</keyword>
<comment type="caution">
    <text evidence="8">The sequence shown here is derived from an EMBL/GenBank/DDBJ whole genome shotgun (WGS) entry which is preliminary data.</text>
</comment>
<keyword evidence="5 8" id="KW-0012">Acyltransferase</keyword>
<dbReference type="PANTHER" id="PTHR10434">
    <property type="entry name" value="1-ACYL-SN-GLYCEROL-3-PHOSPHATE ACYLTRANSFERASE"/>
    <property type="match status" value="1"/>
</dbReference>
<dbReference type="InterPro" id="IPR002123">
    <property type="entry name" value="Plipid/glycerol_acylTrfase"/>
</dbReference>
<proteinExistence type="predicted"/>
<evidence type="ECO:0000313" key="8">
    <source>
        <dbReference type="EMBL" id="HBA09097.1"/>
    </source>
</evidence>
<dbReference type="Proteomes" id="UP000264313">
    <property type="component" value="Unassembled WGS sequence"/>
</dbReference>
<feature type="domain" description="Phospholipid/glycerol acyltransferase" evidence="7">
    <location>
        <begin position="82"/>
        <end position="194"/>
    </location>
</feature>
<name>A0A351RAM6_9PROT</name>
<feature type="transmembrane region" description="Helical" evidence="6">
    <location>
        <begin position="23"/>
        <end position="41"/>
    </location>
</feature>
<keyword evidence="6" id="KW-0472">Membrane</keyword>
<dbReference type="GO" id="GO:0003841">
    <property type="term" value="F:1-acylglycerol-3-phosphate O-acyltransferase activity"/>
    <property type="evidence" value="ECO:0007669"/>
    <property type="project" value="TreeGrafter"/>
</dbReference>
<evidence type="ECO:0000256" key="1">
    <source>
        <dbReference type="ARBA" id="ARBA00005189"/>
    </source>
</evidence>
<dbReference type="STRING" id="1132855.GCA_000384255_02385"/>
<dbReference type="GO" id="GO:0006654">
    <property type="term" value="P:phosphatidic acid biosynthetic process"/>
    <property type="evidence" value="ECO:0007669"/>
    <property type="project" value="TreeGrafter"/>
</dbReference>
<keyword evidence="2" id="KW-0444">Lipid biosynthesis</keyword>
<accession>A0A351RAM6</accession>
<evidence type="ECO:0000256" key="6">
    <source>
        <dbReference type="SAM" id="Phobius"/>
    </source>
</evidence>
<dbReference type="EMBL" id="DNAA01000140">
    <property type="protein sequence ID" value="HBA09097.1"/>
    <property type="molecule type" value="Genomic_DNA"/>
</dbReference>
<keyword evidence="6" id="KW-0812">Transmembrane</keyword>
<protein>
    <submittedName>
        <fullName evidence="8">1-acyl-sn-glycerol-3-phosphate acyltransferase</fullName>
    </submittedName>
</protein>
<dbReference type="SUPFAM" id="SSF69593">
    <property type="entry name" value="Glycerol-3-phosphate (1)-acyltransferase"/>
    <property type="match status" value="1"/>
</dbReference>
<comment type="pathway">
    <text evidence="1">Lipid metabolism.</text>
</comment>
<keyword evidence="3 8" id="KW-0808">Transferase</keyword>
<evidence type="ECO:0000259" key="7">
    <source>
        <dbReference type="SMART" id="SM00563"/>
    </source>
</evidence>
<gene>
    <name evidence="8" type="ORF">DCW48_05730</name>
</gene>
<sequence>MQSTKLNTNPTNRITRYFRVTRVLLHTLIGLLIASILFPFAGNTIKAKLIQWWCSRLLAAFNIKVNVIGSPPPNSAQPSSNSMLVANHISWSDIHALNSVTPLRFIAKSEIKSWPIFGYLVTKANTLFIDRSKRQDAKRTIETAYASLQSGDNLCFFPEGTTTDGTEVKPFKSSLIQAAILAKSHIWPVAIHYPNPDGSINTKIAYAGETTLVESMRNMLLQQNPVIVLNFLAPISPPDYEAMDRRSLTQHIESLIRKQLML</sequence>
<evidence type="ECO:0000256" key="3">
    <source>
        <dbReference type="ARBA" id="ARBA00022679"/>
    </source>
</evidence>
<keyword evidence="6" id="KW-1133">Transmembrane helix</keyword>
<evidence type="ECO:0000313" key="9">
    <source>
        <dbReference type="Proteomes" id="UP000264313"/>
    </source>
</evidence>
<dbReference type="CDD" id="cd07989">
    <property type="entry name" value="LPLAT_AGPAT-like"/>
    <property type="match status" value="1"/>
</dbReference>
<dbReference type="PANTHER" id="PTHR10434:SF64">
    <property type="entry name" value="1-ACYL-SN-GLYCEROL-3-PHOSPHATE ACYLTRANSFERASE-RELATED"/>
    <property type="match status" value="1"/>
</dbReference>